<feature type="compositionally biased region" description="Basic and acidic residues" evidence="1">
    <location>
        <begin position="1574"/>
        <end position="1601"/>
    </location>
</feature>
<feature type="compositionally biased region" description="Basic and acidic residues" evidence="1">
    <location>
        <begin position="1130"/>
        <end position="1140"/>
    </location>
</feature>
<feature type="compositionally biased region" description="Basic and acidic residues" evidence="1">
    <location>
        <begin position="1616"/>
        <end position="1643"/>
    </location>
</feature>
<feature type="compositionally biased region" description="Basic and acidic residues" evidence="1">
    <location>
        <begin position="1154"/>
        <end position="1183"/>
    </location>
</feature>
<feature type="compositionally biased region" description="Basic and acidic residues" evidence="1">
    <location>
        <begin position="794"/>
        <end position="811"/>
    </location>
</feature>
<feature type="compositionally biased region" description="Basic and acidic residues" evidence="1">
    <location>
        <begin position="1470"/>
        <end position="1494"/>
    </location>
</feature>
<feature type="compositionally biased region" description="Basic and acidic residues" evidence="1">
    <location>
        <begin position="502"/>
        <end position="519"/>
    </location>
</feature>
<feature type="compositionally biased region" description="Basic and acidic residues" evidence="1">
    <location>
        <begin position="607"/>
        <end position="628"/>
    </location>
</feature>
<feature type="compositionally biased region" description="Basic and acidic residues" evidence="1">
    <location>
        <begin position="1973"/>
        <end position="1983"/>
    </location>
</feature>
<feature type="region of interest" description="Disordered" evidence="1">
    <location>
        <begin position="1071"/>
        <end position="1140"/>
    </location>
</feature>
<feature type="compositionally biased region" description="Polar residues" evidence="1">
    <location>
        <begin position="455"/>
        <end position="465"/>
    </location>
</feature>
<feature type="compositionally biased region" description="Low complexity" evidence="1">
    <location>
        <begin position="203"/>
        <end position="214"/>
    </location>
</feature>
<feature type="compositionally biased region" description="Basic and acidic residues" evidence="1">
    <location>
        <begin position="2061"/>
        <end position="2078"/>
    </location>
</feature>
<feature type="region of interest" description="Disordered" evidence="1">
    <location>
        <begin position="28"/>
        <end position="134"/>
    </location>
</feature>
<feature type="compositionally biased region" description="Basic and acidic residues" evidence="1">
    <location>
        <begin position="689"/>
        <end position="705"/>
    </location>
</feature>
<keyword evidence="3" id="KW-1185">Reference proteome</keyword>
<feature type="compositionally biased region" description="Polar residues" evidence="1">
    <location>
        <begin position="737"/>
        <end position="755"/>
    </location>
</feature>
<name>A0A1A9V1L4_GLOAU</name>
<feature type="compositionally biased region" description="Polar residues" evidence="1">
    <location>
        <begin position="1605"/>
        <end position="1614"/>
    </location>
</feature>
<dbReference type="VEuPathDB" id="VectorBase:GAUT022899"/>
<feature type="compositionally biased region" description="Basic and acidic residues" evidence="1">
    <location>
        <begin position="915"/>
        <end position="985"/>
    </location>
</feature>
<feature type="region of interest" description="Disordered" evidence="1">
    <location>
        <begin position="3324"/>
        <end position="3372"/>
    </location>
</feature>
<feature type="compositionally biased region" description="Basic and acidic residues" evidence="1">
    <location>
        <begin position="1909"/>
        <end position="1921"/>
    </location>
</feature>
<feature type="region of interest" description="Disordered" evidence="1">
    <location>
        <begin position="2731"/>
        <end position="2750"/>
    </location>
</feature>
<feature type="compositionally biased region" description="Low complexity" evidence="1">
    <location>
        <begin position="2802"/>
        <end position="2811"/>
    </location>
</feature>
<feature type="compositionally biased region" description="Low complexity" evidence="1">
    <location>
        <begin position="1458"/>
        <end position="1469"/>
    </location>
</feature>
<feature type="region of interest" description="Disordered" evidence="1">
    <location>
        <begin position="502"/>
        <end position="522"/>
    </location>
</feature>
<feature type="compositionally biased region" description="Low complexity" evidence="1">
    <location>
        <begin position="76"/>
        <end position="86"/>
    </location>
</feature>
<dbReference type="Proteomes" id="UP000078200">
    <property type="component" value="Unassembled WGS sequence"/>
</dbReference>
<feature type="compositionally biased region" description="Basic and acidic residues" evidence="1">
    <location>
        <begin position="1429"/>
        <end position="1439"/>
    </location>
</feature>
<organism evidence="2 3">
    <name type="scientific">Glossina austeni</name>
    <name type="common">Savannah tsetse fly</name>
    <dbReference type="NCBI Taxonomy" id="7395"/>
    <lineage>
        <taxon>Eukaryota</taxon>
        <taxon>Metazoa</taxon>
        <taxon>Ecdysozoa</taxon>
        <taxon>Arthropoda</taxon>
        <taxon>Hexapoda</taxon>
        <taxon>Insecta</taxon>
        <taxon>Pterygota</taxon>
        <taxon>Neoptera</taxon>
        <taxon>Endopterygota</taxon>
        <taxon>Diptera</taxon>
        <taxon>Brachycera</taxon>
        <taxon>Muscomorpha</taxon>
        <taxon>Hippoboscoidea</taxon>
        <taxon>Glossinidae</taxon>
        <taxon>Glossina</taxon>
    </lineage>
</organism>
<feature type="compositionally biased region" description="Basic and acidic residues" evidence="1">
    <location>
        <begin position="1267"/>
        <end position="1281"/>
    </location>
</feature>
<feature type="compositionally biased region" description="Basic and acidic residues" evidence="1">
    <location>
        <begin position="113"/>
        <end position="134"/>
    </location>
</feature>
<feature type="compositionally biased region" description="Polar residues" evidence="1">
    <location>
        <begin position="1520"/>
        <end position="1534"/>
    </location>
</feature>
<feature type="region of interest" description="Disordered" evidence="1">
    <location>
        <begin position="1971"/>
        <end position="2018"/>
    </location>
</feature>
<feature type="region of interest" description="Disordered" evidence="1">
    <location>
        <begin position="781"/>
        <end position="844"/>
    </location>
</feature>
<feature type="compositionally biased region" description="Acidic residues" evidence="1">
    <location>
        <begin position="28"/>
        <end position="37"/>
    </location>
</feature>
<feature type="compositionally biased region" description="Basic and acidic residues" evidence="1">
    <location>
        <begin position="60"/>
        <end position="75"/>
    </location>
</feature>
<feature type="compositionally biased region" description="Basic and acidic residues" evidence="1">
    <location>
        <begin position="437"/>
        <end position="448"/>
    </location>
</feature>
<feature type="compositionally biased region" description="Low complexity" evidence="1">
    <location>
        <begin position="1497"/>
        <end position="1507"/>
    </location>
</feature>
<feature type="region of interest" description="Disordered" evidence="1">
    <location>
        <begin position="437"/>
        <end position="487"/>
    </location>
</feature>
<feature type="compositionally biased region" description="Basic and acidic residues" evidence="1">
    <location>
        <begin position="1365"/>
        <end position="1411"/>
    </location>
</feature>
<feature type="region of interest" description="Disordered" evidence="1">
    <location>
        <begin position="1907"/>
        <end position="1928"/>
    </location>
</feature>
<feature type="compositionally biased region" description="Basic and acidic residues" evidence="1">
    <location>
        <begin position="1872"/>
        <end position="1881"/>
    </location>
</feature>
<evidence type="ECO:0000313" key="3">
    <source>
        <dbReference type="Proteomes" id="UP000078200"/>
    </source>
</evidence>
<feature type="region of interest" description="Disordered" evidence="1">
    <location>
        <begin position="360"/>
        <end position="422"/>
    </location>
</feature>
<feature type="compositionally biased region" description="Basic and acidic residues" evidence="1">
    <location>
        <begin position="2116"/>
        <end position="2125"/>
    </location>
</feature>
<feature type="compositionally biased region" description="Polar residues" evidence="1">
    <location>
        <begin position="1251"/>
        <end position="1266"/>
    </location>
</feature>
<feature type="compositionally biased region" description="Polar residues" evidence="1">
    <location>
        <begin position="39"/>
        <end position="59"/>
    </location>
</feature>
<reference evidence="2" key="1">
    <citation type="submission" date="2020-05" db="UniProtKB">
        <authorList>
            <consortium name="EnsemblMetazoa"/>
        </authorList>
    </citation>
    <scope>IDENTIFICATION</scope>
    <source>
        <strain evidence="2">TTRI</strain>
    </source>
</reference>
<feature type="compositionally biased region" description="Polar residues" evidence="1">
    <location>
        <begin position="2079"/>
        <end position="2090"/>
    </location>
</feature>
<feature type="compositionally biased region" description="Polar residues" evidence="1">
    <location>
        <begin position="1562"/>
        <end position="1572"/>
    </location>
</feature>
<feature type="compositionally biased region" description="Low complexity" evidence="1">
    <location>
        <begin position="2731"/>
        <end position="2743"/>
    </location>
</feature>
<feature type="compositionally biased region" description="Polar residues" evidence="1">
    <location>
        <begin position="2031"/>
        <end position="2040"/>
    </location>
</feature>
<feature type="compositionally biased region" description="Polar residues" evidence="1">
    <location>
        <begin position="2000"/>
        <end position="2012"/>
    </location>
</feature>
<feature type="compositionally biased region" description="Basic and acidic residues" evidence="1">
    <location>
        <begin position="1536"/>
        <end position="1561"/>
    </location>
</feature>
<feature type="compositionally biased region" description="Basic and acidic residues" evidence="1">
    <location>
        <begin position="1446"/>
        <end position="1456"/>
    </location>
</feature>
<feature type="compositionally biased region" description="Basic and acidic residues" evidence="1">
    <location>
        <begin position="834"/>
        <end position="844"/>
    </location>
</feature>
<evidence type="ECO:0000313" key="2">
    <source>
        <dbReference type="EnsemblMetazoa" id="GAUT022899-PA"/>
    </source>
</evidence>
<feature type="region of interest" description="Disordered" evidence="1">
    <location>
        <begin position="1154"/>
        <end position="1644"/>
    </location>
</feature>
<feature type="compositionally biased region" description="Basic and acidic residues" evidence="1">
    <location>
        <begin position="1105"/>
        <end position="1115"/>
    </location>
</feature>
<feature type="region of interest" description="Disordered" evidence="1">
    <location>
        <begin position="2802"/>
        <end position="2823"/>
    </location>
</feature>
<feature type="compositionally biased region" description="Low complexity" evidence="1">
    <location>
        <begin position="2379"/>
        <end position="2388"/>
    </location>
</feature>
<feature type="region of interest" description="Disordered" evidence="1">
    <location>
        <begin position="1720"/>
        <end position="1882"/>
    </location>
</feature>
<feature type="region of interest" description="Disordered" evidence="1">
    <location>
        <begin position="1663"/>
        <end position="1701"/>
    </location>
</feature>
<feature type="region of interest" description="Disordered" evidence="1">
    <location>
        <begin position="312"/>
        <end position="347"/>
    </location>
</feature>
<dbReference type="STRING" id="7395.A0A1A9V1L4"/>
<feature type="compositionally biased region" description="Polar residues" evidence="1">
    <location>
        <begin position="817"/>
        <end position="828"/>
    </location>
</feature>
<protein>
    <submittedName>
        <fullName evidence="2">Uncharacterized protein</fullName>
    </submittedName>
</protein>
<feature type="compositionally biased region" description="Polar residues" evidence="1">
    <location>
        <begin position="369"/>
        <end position="388"/>
    </location>
</feature>
<feature type="compositionally biased region" description="Low complexity" evidence="1">
    <location>
        <begin position="2135"/>
        <end position="2146"/>
    </location>
</feature>
<feature type="compositionally biased region" description="Basic and acidic residues" evidence="1">
    <location>
        <begin position="1663"/>
        <end position="1687"/>
    </location>
</feature>
<feature type="region of interest" description="Disordered" evidence="1">
    <location>
        <begin position="192"/>
        <end position="214"/>
    </location>
</feature>
<feature type="region of interest" description="Disordered" evidence="1">
    <location>
        <begin position="2031"/>
        <end position="2155"/>
    </location>
</feature>
<feature type="compositionally biased region" description="Basic and acidic residues" evidence="1">
    <location>
        <begin position="1833"/>
        <end position="1863"/>
    </location>
</feature>
<feature type="compositionally biased region" description="Basic and acidic residues" evidence="1">
    <location>
        <begin position="1240"/>
        <end position="1250"/>
    </location>
</feature>
<dbReference type="EnsemblMetazoa" id="GAUT022899-RA">
    <property type="protein sequence ID" value="GAUT022899-PA"/>
    <property type="gene ID" value="GAUT022899"/>
</dbReference>
<feature type="region of interest" description="Disordered" evidence="1">
    <location>
        <begin position="2332"/>
        <end position="2398"/>
    </location>
</feature>
<feature type="compositionally biased region" description="Low complexity" evidence="1">
    <location>
        <begin position="3324"/>
        <end position="3341"/>
    </location>
</feature>
<evidence type="ECO:0000256" key="1">
    <source>
        <dbReference type="SAM" id="MobiDB-lite"/>
    </source>
</evidence>
<feature type="compositionally biased region" description="Polar residues" evidence="1">
    <location>
        <begin position="2812"/>
        <end position="2823"/>
    </location>
</feature>
<feature type="compositionally biased region" description="Basic and acidic residues" evidence="1">
    <location>
        <begin position="1318"/>
        <end position="1337"/>
    </location>
</feature>
<feature type="compositionally biased region" description="Basic and acidic residues" evidence="1">
    <location>
        <begin position="1201"/>
        <end position="1233"/>
    </location>
</feature>
<feature type="compositionally biased region" description="Basic and acidic residues" evidence="1">
    <location>
        <begin position="1508"/>
        <end position="1519"/>
    </location>
</feature>
<feature type="compositionally biased region" description="Basic residues" evidence="1">
    <location>
        <begin position="1081"/>
        <end position="1091"/>
    </location>
</feature>
<feature type="region of interest" description="Disordered" evidence="1">
    <location>
        <begin position="604"/>
        <end position="710"/>
    </location>
</feature>
<feature type="compositionally biased region" description="Basic and acidic residues" evidence="1">
    <location>
        <begin position="1071"/>
        <end position="1080"/>
    </location>
</feature>
<feature type="region of interest" description="Disordered" evidence="1">
    <location>
        <begin position="737"/>
        <end position="763"/>
    </location>
</feature>
<feature type="compositionally biased region" description="Basic and acidic residues" evidence="1">
    <location>
        <begin position="398"/>
        <end position="410"/>
    </location>
</feature>
<accession>A0A1A9V1L4</accession>
<feature type="compositionally biased region" description="Basic and acidic residues" evidence="1">
    <location>
        <begin position="1035"/>
        <end position="1048"/>
    </location>
</feature>
<sequence length="3488" mass="383947">LDNLSDVASDLYTISDISGETLYHTLSELDDDDDDDILGTNNTGPTATEEFSSGSQITELSHDSDSIPSKLDVKTTKPSSTTSAPKDMPSTSASGVKAKPLKHPQVLYKAKKRNENLSDSRKSDRDGEVDNKQTDDMNISTDLLAARTAKVIESLPTKAIIISDTILMPYTPNPGLKNNTDKIKPIQVSITPIPDPGIKPPTNLISPSNNSNDSNLSTVDEMLEESYAEAMLKMKAQQEMENLQDVGAELEVSCVDAAAVKKVEEKLKLGLKNVEERVLINKEDKLPLGTVNTLETKSVDLMAGTKIIAKSKSNEESNEAKNMHISSDEKSEVNSKERQIESNKEKVVVSSSNNAAIISKTVAKETTKSESNQQGNKAGSNVANSNATPKVEAVGESQLKEESCRKENETKSNNAKSALAAISPTTSTLSTVAKEFDKGETEKGHEVESIIPEPSVTSVSNIPTKQELKLTTSERVDEKGSNIAKHTTTGVSQIFTIPKAATKEDAKVESDKKKSETETKANAPIRSKISVKLKPATKIKIELASSKKAGVVESNIGKTATKSISETSITNVFARKEVIKVESGQKEKEAALLIAKPKIATDCQATEARKPHTKQVDIKIDKDQKGNELKSVTAKPILTNKPQTPSKGKPAAKEVTKSGSFRNEDNNKSHNTKTSIATAAQVSTKPKTATKDVTKIRPAQKDNEVQSKLSGVTSVNDKQITMKSILVPKIMTEIGSSQKTKTATTCTAPVSTNPKTDIKEGGDQIGNEVKLNIADAALGSVSQASINPKPASKQVDKSESNQKQKEMEAKGAKTAIANKSQKPMSSSPAKAKTVKVETGGKESEAEKCIKNANASAANNFENSKLAPKERALKGNETKANIADTKLAEICQEEYLTNTATTSDKEVKLKVTSTINRDKNLKRSEIDEQQLQKDNDGESDRSLPIEESKPKEGGIIKDPKSEKKNITAKSEKKNIMPEGETTERLKTSTLPSNEKVETSPIDNFKSISIESDEKRTFEDQNPSVSCSATPNIPAKNLEEQCPTKEEKNISTENENIEAELNDLQAIIEQSKLEISETEKSPKARSRKKRFRNLRTPEVPTSEDELKDTLNDFKGFEGFDEDLDGNQSSLKNKIERQKNVERSGYKKEQIGVKLDMRKETRIEPKEKDIEKCQPSEQSKATDKFKIKTQKGSPVRPTNPPAIEHSEQISNDDKNLDAKFEILCESKSVRHSKEANKVLPVESKIKSDKKELGRSTSSIAKDCKSSSFSDSHKTPTRRDKKLTNDSKGSITNSPEHKPTALQGNKPSVKMDKCEVPNLKNRKNDKDEKLIRDINLEDEKNTSVGVTDFKKNKNVAENEANLNLIKPANVKEIRADIKKPNDVSRKDDKRNSKELKHSKDSRSSTEGSKDRKEIKLSTVTSSPPSTPSKQKPNFKDNERKDSVDSGSSRELSKDRKDVKLIKQMSSPVSTSSKQKSDFKESCTLRESLKERKDGKPTKEASSLSDSFNSQDSLKERGYSKPTKDMSSGTSTPSRLKSNVKNKETISTKDSCSSRESSKEHKDGKNTTDIFSPTNTRVKNKDTRSSKDSCSSRESSKERKDNKIVKEMFSPTSVTSKQKSNLKDNETRSSKDTCDMRDSSNDRKDSKLMNEAFIPASTQQKYSFKNKEIKSPKDFRSSRELTKEIKDGKAANDTRMLVRTSSKEKLDNASVTDLKGSKNILISKDFAESKDTSAKSNKDVCRTKSLSRESSLDSKSSEKQKTSRSSRDSSRDSRDDKVLLNSPKEIKAHFRGSSKEIFSPPKIKSVTTKSAAISEPISLTRVEKETLQSVKSNANENKTNEKSKEKSVNKEEYSCSGKSESKTIEKRVPKSSNIEESNMKAREVSSGKRAFIASTENEEKIEKRKIIKSNTMEKIQEKTKETDASKQKAAPNFKSEEKIAEILIEKPEETAKDSAIVHNTKIKEKIKEKTTKCNTVEKSVHDGKEKAILHNSNDTSQEANDKKSNFPTTQQKSSSDNAPAVRKLSSDKITIVYRSSPNNCQAVRKSSSKDNNCDVLDEASTKAPRILRDRSKGEQKAKQEELTKTSPVNDKSSTLAMEASKVSKTKDTCSETNNPLPTLEEQNKPSDELSKYLNTHKYLSSPTNSTSSQNSDTRRAATPSVNEIYLRRTLRKRGAESPFIEKDEAKRLFKEPQVQKKGAKTSKQEEVSIIFSSPVISLVQNKRNLRSPNIEAGKDVRSRKVVAEELEELETKVSAHNTIKKVKVEVKALPFRQENKDQAVERQLNKSLTDIRIGSTASSPKENIQEKEKKFLDKLFSISPEEKNTDIHIDKIESDVNDSETNNIQSTSYRKSLRSEDAVKQQNNSKSEEIIPNLSNKCIMETGSTSPSPSKKTNLSDKSPSTSVMTFTEWLQTQKKTTAAENDKQKITVYPVASEISCSSSQGVQVLSAKISTDKINKAAIVRKPKRGYQKFWRRRKIPQKSSAIIATDAELDKSTVNSVERSSNSTPKFRIKRSETETLMDSWSKKMKESLLNADSPFEKRQRSISHKSSLPATTLGKLNKLPVFKETPIIEEKPKSIVESTKQQQKVQKILTSNIKLLPSSTSTSTVENTVFSKPQVFVPLDGKDKKLNTYEFTRRKEKSVNLPVTPKSDIEFKIPQKKLGVIVKDKHKLPIRRLVVRINRSIVRRYLQTSNQTEPTKIGKVFKEPSLLAKEMKAHKTIKSGVWTNSHGRIALSSSLPKTKSSPSSRIVSKTQSISNVSHVPLVTNNPQTGLRIGAVISRGNLMTITPRQASATQVIAQSSANNTLTSNTTNSAGSQQTDNNPSGLLPPTISSVLHTPATTPTDVLSKPVEKATCTQVKSSPQANEDDAFVAVQPKHEIDDDALPALPDTQTLMARAHSITAAAVSAMNSSFTGINGQQPANIRLLNNSETESYQNSFVPSFGVTPPLLDAKGTRLYSFLHPVKYNRNHGSVLLDYCCPYLDGNMPAIDPTRMHTQIHTPIREIPAYIVLTTKVITRAELESNCSTVPDVVRQKAEKLRNSALIGSNQQTGFTNTTTLSATSSTLTANAILSPAINTSASTSSTLSANAILSPTINALARHLPRTTTITPKIRAAITSQESNLLHGSSSVTCTVPSVAQQQKEQQQDSDPHRSMNLSNFKRLDALIKKFVKPFDQLTIADRHRVIESLLTTCKFQSKDLENTIMLIEEYFKQILHLNSASSAISTVPSNTSVQTSATDLLSTNASSPLQDISDSSLATATGTKQKCLNYETPRKSIQFHDGVPIYDTEKNIIGYQLQTVPPPVANMPAYTKSTMSTRAGNIMSTGNVSSTTFPSTSTVHSPHSTNRTGSLPQKRAAKSSKRPSQESLPIFYATPPRRASTPITKAAKMLATATIGKTTPTTTMTGGVRKFPSSPNTGITLTSSILPMPSSETVNIIAKATVSRITRKSTATSKFTVLSKTRNSDESEFIPLGDNHRTLVKHEENIEDLADL</sequence>
<feature type="compositionally biased region" description="Basic and acidic residues" evidence="1">
    <location>
        <begin position="466"/>
        <end position="480"/>
    </location>
</feature>
<feature type="compositionally biased region" description="Polar residues" evidence="1">
    <location>
        <begin position="672"/>
        <end position="687"/>
    </location>
</feature>
<feature type="compositionally biased region" description="Basic and acidic residues" evidence="1">
    <location>
        <begin position="651"/>
        <end position="668"/>
    </location>
</feature>
<feature type="compositionally biased region" description="Polar residues" evidence="1">
    <location>
        <begin position="1018"/>
        <end position="1029"/>
    </location>
</feature>
<feature type="compositionally biased region" description="Basic and acidic residues" evidence="1">
    <location>
        <begin position="1720"/>
        <end position="1783"/>
    </location>
</feature>
<proteinExistence type="predicted"/>
<feature type="compositionally biased region" description="Polar residues" evidence="1">
    <location>
        <begin position="2334"/>
        <end position="2345"/>
    </location>
</feature>
<feature type="region of interest" description="Disordered" evidence="1">
    <location>
        <begin position="898"/>
        <end position="1053"/>
    </location>
</feature>